<dbReference type="CDD" id="cd06225">
    <property type="entry name" value="HAMP"/>
    <property type="match status" value="1"/>
</dbReference>
<keyword evidence="9" id="KW-0902">Two-component regulatory system</keyword>
<comment type="function">
    <text evidence="12">Member of the two-component regulatory system HssS/HssR involved in intracellular heme homeostasis and tempering of staphylococcal virulence. HssS functions as a heme sensor histidine kinase which is autophosphorylated at a histidine residue and transfers its phosphate group to an aspartate residue of HssR. HssR/HssS activates the expression of hrtAB, an efflux pump, in response to extracellular heme, hemin, hemoglobin or blood.</text>
</comment>
<keyword evidence="5" id="KW-0808">Transferase</keyword>
<evidence type="ECO:0000256" key="9">
    <source>
        <dbReference type="ARBA" id="ARBA00023012"/>
    </source>
</evidence>
<dbReference type="InterPro" id="IPR036890">
    <property type="entry name" value="HATPase_C_sf"/>
</dbReference>
<dbReference type="Gene3D" id="1.10.287.130">
    <property type="match status" value="1"/>
</dbReference>
<dbReference type="SMART" id="SM00387">
    <property type="entry name" value="HATPase_c"/>
    <property type="match status" value="1"/>
</dbReference>
<evidence type="ECO:0000313" key="17">
    <source>
        <dbReference type="EMBL" id="EFF67749.1"/>
    </source>
</evidence>
<dbReference type="CDD" id="cd00082">
    <property type="entry name" value="HisKA"/>
    <property type="match status" value="1"/>
</dbReference>
<evidence type="ECO:0000256" key="4">
    <source>
        <dbReference type="ARBA" id="ARBA00022553"/>
    </source>
</evidence>
<dbReference type="GeneID" id="98917895"/>
<comment type="caution">
    <text evidence="17">The sequence shown here is derived from an EMBL/GenBank/DDBJ whole genome shotgun (WGS) entry which is preliminary data.</text>
</comment>
<evidence type="ECO:0000256" key="10">
    <source>
        <dbReference type="ARBA" id="ARBA00023026"/>
    </source>
</evidence>
<feature type="domain" description="HAMP" evidence="16">
    <location>
        <begin position="74"/>
        <end position="123"/>
    </location>
</feature>
<dbReference type="InterPro" id="IPR003661">
    <property type="entry name" value="HisK_dim/P_dom"/>
</dbReference>
<evidence type="ECO:0000256" key="8">
    <source>
        <dbReference type="ARBA" id="ARBA00022989"/>
    </source>
</evidence>
<organism evidence="17 18">
    <name type="scientific">Eshraghiella crossota DSM 2876</name>
    <dbReference type="NCBI Taxonomy" id="511680"/>
    <lineage>
        <taxon>Bacteria</taxon>
        <taxon>Bacillati</taxon>
        <taxon>Bacillota</taxon>
        <taxon>Clostridia</taxon>
        <taxon>Lachnospirales</taxon>
        <taxon>Lachnospiraceae</taxon>
        <taxon>Eshraghiella</taxon>
    </lineage>
</organism>
<dbReference type="InterPro" id="IPR050398">
    <property type="entry name" value="HssS/ArlS-like"/>
</dbReference>
<evidence type="ECO:0000256" key="6">
    <source>
        <dbReference type="ARBA" id="ARBA00022692"/>
    </source>
</evidence>
<keyword evidence="6 14" id="KW-0812">Transmembrane</keyword>
<gene>
    <name evidence="17" type="ORF">BUTYVIB_01972</name>
</gene>
<keyword evidence="10" id="KW-0843">Virulence</keyword>
<sequence>MKKKLVLISSFIVFLIQTVSMLIVGTISTILIHSGIITINGSSKTRVIMVICCILGASILIGFIVSIIFTRIPVKPLDELIKGMDRLADGDYSVRINFNKNPGLKKVEHSFNKMAEELQNTELLSSNFINDFSHEFKTPLVSILGFTKLLRKNILTDEEREEYLGIIEEEMKRLYTMANGILNLTKVENQSILTNVTEYNLSEQIRLTVLLLESKWTARNINMNIDFGEYTINANEEMMKQVWINLLDNAIKFSPEGEEISIRISNKSEHIYVSISGKGPHIADEEINKIFRKFYQSDSSHSTEGTGIGLALVSRIIELHKGRIEVNSDKNINTFTVIL</sequence>
<dbReference type="SUPFAM" id="SSF55874">
    <property type="entry name" value="ATPase domain of HSP90 chaperone/DNA topoisomerase II/histidine kinase"/>
    <property type="match status" value="1"/>
</dbReference>
<dbReference type="GO" id="GO:0005886">
    <property type="term" value="C:plasma membrane"/>
    <property type="evidence" value="ECO:0007669"/>
    <property type="project" value="TreeGrafter"/>
</dbReference>
<dbReference type="InterPro" id="IPR036097">
    <property type="entry name" value="HisK_dim/P_sf"/>
</dbReference>
<feature type="transmembrane region" description="Helical" evidence="14">
    <location>
        <begin position="12"/>
        <end position="36"/>
    </location>
</feature>
<dbReference type="AlphaFoldDB" id="D4S1K1"/>
<dbReference type="EC" id="2.7.13.3" evidence="3"/>
<dbReference type="PRINTS" id="PR00344">
    <property type="entry name" value="BCTRLSENSOR"/>
</dbReference>
<dbReference type="PANTHER" id="PTHR45528:SF11">
    <property type="entry name" value="HISTIDINE KINASE"/>
    <property type="match status" value="1"/>
</dbReference>
<evidence type="ECO:0000313" key="18">
    <source>
        <dbReference type="Proteomes" id="UP000006238"/>
    </source>
</evidence>
<dbReference type="PROSITE" id="PS50885">
    <property type="entry name" value="HAMP"/>
    <property type="match status" value="1"/>
</dbReference>
<keyword evidence="8 14" id="KW-1133">Transmembrane helix</keyword>
<dbReference type="HOGENOM" id="CLU_000445_89_3_9"/>
<feature type="transmembrane region" description="Helical" evidence="14">
    <location>
        <begin position="48"/>
        <end position="69"/>
    </location>
</feature>
<keyword evidence="7 17" id="KW-0418">Kinase</keyword>
<dbReference type="EMBL" id="ABWN01000035">
    <property type="protein sequence ID" value="EFF67749.1"/>
    <property type="molecule type" value="Genomic_DNA"/>
</dbReference>
<evidence type="ECO:0000256" key="14">
    <source>
        <dbReference type="SAM" id="Phobius"/>
    </source>
</evidence>
<comment type="catalytic activity">
    <reaction evidence="1">
        <text>ATP + protein L-histidine = ADP + protein N-phospho-L-histidine.</text>
        <dbReference type="EC" id="2.7.13.3"/>
    </reaction>
</comment>
<keyword evidence="4" id="KW-0597">Phosphoprotein</keyword>
<evidence type="ECO:0000256" key="1">
    <source>
        <dbReference type="ARBA" id="ARBA00000085"/>
    </source>
</evidence>
<dbReference type="InterPro" id="IPR003660">
    <property type="entry name" value="HAMP_dom"/>
</dbReference>
<evidence type="ECO:0000259" key="16">
    <source>
        <dbReference type="PROSITE" id="PS50885"/>
    </source>
</evidence>
<reference evidence="17 18" key="1">
    <citation type="submission" date="2010-02" db="EMBL/GenBank/DDBJ databases">
        <authorList>
            <person name="Weinstock G."/>
            <person name="Sodergren E."/>
            <person name="Clifton S."/>
            <person name="Fulton L."/>
            <person name="Fulton B."/>
            <person name="Courtney L."/>
            <person name="Fronick C."/>
            <person name="Harrison M."/>
            <person name="Strong C."/>
            <person name="Farmer C."/>
            <person name="Delahaunty K."/>
            <person name="Markovic C."/>
            <person name="Hall O."/>
            <person name="Minx P."/>
            <person name="Tomlinson C."/>
            <person name="Mitreva M."/>
            <person name="Nelson J."/>
            <person name="Hou S."/>
            <person name="Wollam A."/>
            <person name="Pepin K.H."/>
            <person name="Johnson M."/>
            <person name="Bhonagiri V."/>
            <person name="Zhang X."/>
            <person name="Suruliraj S."/>
            <person name="Warren W."/>
            <person name="Chinwalla A."/>
            <person name="Mardis E.R."/>
            <person name="Wilson R.K."/>
        </authorList>
    </citation>
    <scope>NUCLEOTIDE SEQUENCE [LARGE SCALE GENOMIC DNA]</scope>
    <source>
        <strain evidence="17 18">DSM 2876</strain>
    </source>
</reference>
<dbReference type="SMART" id="SM00304">
    <property type="entry name" value="HAMP"/>
    <property type="match status" value="1"/>
</dbReference>
<evidence type="ECO:0000259" key="15">
    <source>
        <dbReference type="PROSITE" id="PS50109"/>
    </source>
</evidence>
<dbReference type="SMART" id="SM00388">
    <property type="entry name" value="HisKA"/>
    <property type="match status" value="1"/>
</dbReference>
<proteinExistence type="predicted"/>
<evidence type="ECO:0000256" key="7">
    <source>
        <dbReference type="ARBA" id="ARBA00022777"/>
    </source>
</evidence>
<dbReference type="Pfam" id="PF00672">
    <property type="entry name" value="HAMP"/>
    <property type="match status" value="1"/>
</dbReference>
<dbReference type="Gene3D" id="6.10.340.10">
    <property type="match status" value="1"/>
</dbReference>
<accession>D4S1K1</accession>
<dbReference type="Pfam" id="PF00512">
    <property type="entry name" value="HisKA"/>
    <property type="match status" value="1"/>
</dbReference>
<keyword evidence="18" id="KW-1185">Reference proteome</keyword>
<dbReference type="InterPro" id="IPR005467">
    <property type="entry name" value="His_kinase_dom"/>
</dbReference>
<comment type="subcellular location">
    <subcellularLocation>
        <location evidence="2">Membrane</location>
        <topology evidence="2">Multi-pass membrane protein</topology>
    </subcellularLocation>
</comment>
<dbReference type="PROSITE" id="PS50109">
    <property type="entry name" value="HIS_KIN"/>
    <property type="match status" value="1"/>
</dbReference>
<dbReference type="FunFam" id="3.30.565.10:FF:000006">
    <property type="entry name" value="Sensor histidine kinase WalK"/>
    <property type="match status" value="1"/>
</dbReference>
<dbReference type="Gene3D" id="3.30.565.10">
    <property type="entry name" value="Histidine kinase-like ATPase, C-terminal domain"/>
    <property type="match status" value="1"/>
</dbReference>
<dbReference type="RefSeq" id="WP_005603870.1">
    <property type="nucleotide sequence ID" value="NZ_GG663524.1"/>
</dbReference>
<dbReference type="STRING" id="45851.BHV86_08510"/>
<dbReference type="Proteomes" id="UP000006238">
    <property type="component" value="Unassembled WGS sequence"/>
</dbReference>
<feature type="domain" description="Histidine kinase" evidence="15">
    <location>
        <begin position="131"/>
        <end position="339"/>
    </location>
</feature>
<evidence type="ECO:0000256" key="12">
    <source>
        <dbReference type="ARBA" id="ARBA00037219"/>
    </source>
</evidence>
<protein>
    <recommendedName>
        <fullName evidence="13">Heme sensor protein HssS</fullName>
        <ecNumber evidence="3">2.7.13.3</ecNumber>
    </recommendedName>
</protein>
<evidence type="ECO:0000256" key="11">
    <source>
        <dbReference type="ARBA" id="ARBA00023136"/>
    </source>
</evidence>
<keyword evidence="11 14" id="KW-0472">Membrane</keyword>
<dbReference type="InterPro" id="IPR004358">
    <property type="entry name" value="Sig_transdc_His_kin-like_C"/>
</dbReference>
<evidence type="ECO:0000256" key="3">
    <source>
        <dbReference type="ARBA" id="ARBA00012438"/>
    </source>
</evidence>
<dbReference type="GO" id="GO:0000155">
    <property type="term" value="F:phosphorelay sensor kinase activity"/>
    <property type="evidence" value="ECO:0007669"/>
    <property type="project" value="InterPro"/>
</dbReference>
<dbReference type="eggNOG" id="COG2205">
    <property type="taxonomic scope" value="Bacteria"/>
</dbReference>
<evidence type="ECO:0000256" key="2">
    <source>
        <dbReference type="ARBA" id="ARBA00004141"/>
    </source>
</evidence>
<name>D4S1K1_9FIRM</name>
<dbReference type="SUPFAM" id="SSF47384">
    <property type="entry name" value="Homodimeric domain of signal transducing histidine kinase"/>
    <property type="match status" value="1"/>
</dbReference>
<dbReference type="SUPFAM" id="SSF158472">
    <property type="entry name" value="HAMP domain-like"/>
    <property type="match status" value="1"/>
</dbReference>
<dbReference type="InterPro" id="IPR003594">
    <property type="entry name" value="HATPase_dom"/>
</dbReference>
<dbReference type="Pfam" id="PF02518">
    <property type="entry name" value="HATPase_c"/>
    <property type="match status" value="1"/>
</dbReference>
<evidence type="ECO:0000256" key="5">
    <source>
        <dbReference type="ARBA" id="ARBA00022679"/>
    </source>
</evidence>
<dbReference type="PANTHER" id="PTHR45528">
    <property type="entry name" value="SENSOR HISTIDINE KINASE CPXA"/>
    <property type="match status" value="1"/>
</dbReference>
<evidence type="ECO:0000256" key="13">
    <source>
        <dbReference type="ARBA" id="ARBA00040841"/>
    </source>
</evidence>